<evidence type="ECO:0000313" key="1">
    <source>
        <dbReference type="EMBL" id="EUN24964.1"/>
    </source>
</evidence>
<gene>
    <name evidence="1" type="ORF">COCVIDRAFT_104720</name>
</gene>
<dbReference type="GeneID" id="26248763"/>
<name>W7EDA7_BIPV3</name>
<dbReference type="RefSeq" id="XP_014554538.1">
    <property type="nucleotide sequence ID" value="XM_014699052.1"/>
</dbReference>
<protein>
    <submittedName>
        <fullName evidence="1">Uncharacterized protein</fullName>
    </submittedName>
</protein>
<reference evidence="1 2" key="1">
    <citation type="journal article" date="2013" name="PLoS Genet.">
        <title>Comparative genome structure, secondary metabolite, and effector coding capacity across Cochliobolus pathogens.</title>
        <authorList>
            <person name="Condon B.J."/>
            <person name="Leng Y."/>
            <person name="Wu D."/>
            <person name="Bushley K.E."/>
            <person name="Ohm R.A."/>
            <person name="Otillar R."/>
            <person name="Martin J."/>
            <person name="Schackwitz W."/>
            <person name="Grimwood J."/>
            <person name="MohdZainudin N."/>
            <person name="Xue C."/>
            <person name="Wang R."/>
            <person name="Manning V.A."/>
            <person name="Dhillon B."/>
            <person name="Tu Z.J."/>
            <person name="Steffenson B.J."/>
            <person name="Salamov A."/>
            <person name="Sun H."/>
            <person name="Lowry S."/>
            <person name="LaButti K."/>
            <person name="Han J."/>
            <person name="Copeland A."/>
            <person name="Lindquist E."/>
            <person name="Barry K."/>
            <person name="Schmutz J."/>
            <person name="Baker S.E."/>
            <person name="Ciuffetti L.M."/>
            <person name="Grigoriev I.V."/>
            <person name="Zhong S."/>
            <person name="Turgeon B.G."/>
        </authorList>
    </citation>
    <scope>NUCLEOTIDE SEQUENCE [LARGE SCALE GENOMIC DNA]</scope>
    <source>
        <strain evidence="1 2">FI3</strain>
    </source>
</reference>
<keyword evidence="2" id="KW-1185">Reference proteome</keyword>
<dbReference type="EMBL" id="KI968759">
    <property type="protein sequence ID" value="EUN24964.1"/>
    <property type="molecule type" value="Genomic_DNA"/>
</dbReference>
<proteinExistence type="predicted"/>
<sequence>QAPGTRRYHQWRDFLYRINSLYSFGKIYCYLFKSYTISNLLKIMQDLLWTN</sequence>
<organism evidence="1 2">
    <name type="scientific">Bipolaris victoriae (strain FI3)</name>
    <name type="common">Victoria blight of oats agent</name>
    <name type="synonym">Cochliobolus victoriae</name>
    <dbReference type="NCBI Taxonomy" id="930091"/>
    <lineage>
        <taxon>Eukaryota</taxon>
        <taxon>Fungi</taxon>
        <taxon>Dikarya</taxon>
        <taxon>Ascomycota</taxon>
        <taxon>Pezizomycotina</taxon>
        <taxon>Dothideomycetes</taxon>
        <taxon>Pleosporomycetidae</taxon>
        <taxon>Pleosporales</taxon>
        <taxon>Pleosporineae</taxon>
        <taxon>Pleosporaceae</taxon>
        <taxon>Bipolaris</taxon>
    </lineage>
</organism>
<dbReference type="Proteomes" id="UP000054337">
    <property type="component" value="Unassembled WGS sequence"/>
</dbReference>
<dbReference type="HOGENOM" id="CLU_3111840_0_0_1"/>
<evidence type="ECO:0000313" key="2">
    <source>
        <dbReference type="Proteomes" id="UP000054337"/>
    </source>
</evidence>
<accession>W7EDA7</accession>
<dbReference type="AlphaFoldDB" id="W7EDA7"/>
<feature type="non-terminal residue" evidence="1">
    <location>
        <position position="1"/>
    </location>
</feature>